<sequence length="39" mass="4710">MKTLVVNGYYFVVKHFYLYICTHRNEKSHHIKDTPISIL</sequence>
<name>A0A1M6BHV4_9FLAO</name>
<dbReference type="STRING" id="192903.SAMN04488513_101425"/>
<keyword evidence="2" id="KW-1185">Reference proteome</keyword>
<dbReference type="EMBL" id="FQYU01000001">
    <property type="protein sequence ID" value="SHI48168.1"/>
    <property type="molecule type" value="Genomic_DNA"/>
</dbReference>
<protein>
    <submittedName>
        <fullName evidence="1">Uncharacterized protein</fullName>
    </submittedName>
</protein>
<accession>A0A1M6BHV4</accession>
<gene>
    <name evidence="1" type="ORF">SAMN04488513_101425</name>
</gene>
<reference evidence="2" key="1">
    <citation type="submission" date="2016-11" db="EMBL/GenBank/DDBJ databases">
        <authorList>
            <person name="Varghese N."/>
            <person name="Submissions S."/>
        </authorList>
    </citation>
    <scope>NUCLEOTIDE SEQUENCE [LARGE SCALE GENOMIC DNA]</scope>
    <source>
        <strain evidence="2">DSM 19858</strain>
    </source>
</reference>
<evidence type="ECO:0000313" key="1">
    <source>
        <dbReference type="EMBL" id="SHI48168.1"/>
    </source>
</evidence>
<evidence type="ECO:0000313" key="2">
    <source>
        <dbReference type="Proteomes" id="UP000184543"/>
    </source>
</evidence>
<dbReference type="AlphaFoldDB" id="A0A1M6BHV4"/>
<organism evidence="1 2">
    <name type="scientific">Pseudozobellia thermophila</name>
    <dbReference type="NCBI Taxonomy" id="192903"/>
    <lineage>
        <taxon>Bacteria</taxon>
        <taxon>Pseudomonadati</taxon>
        <taxon>Bacteroidota</taxon>
        <taxon>Flavobacteriia</taxon>
        <taxon>Flavobacteriales</taxon>
        <taxon>Flavobacteriaceae</taxon>
        <taxon>Pseudozobellia</taxon>
    </lineage>
</organism>
<dbReference type="Proteomes" id="UP000184543">
    <property type="component" value="Unassembled WGS sequence"/>
</dbReference>
<proteinExistence type="predicted"/>